<proteinExistence type="predicted"/>
<keyword evidence="2" id="KW-1185">Reference proteome</keyword>
<gene>
    <name evidence="1" type="ORF">HMPREF0063_10065</name>
</gene>
<dbReference type="eggNOG" id="COG4626">
    <property type="taxonomic scope" value="Bacteria"/>
</dbReference>
<name>E2S7Q8_9ACTN</name>
<sequence>MNRPRRPNQTLAVGLGWIEEHCVVPDRFAAGAPLRLYDFQFEYLAKFYTVRGDAVWNPANPMLGEAFVYQEGLQVGPQKLGKSPGTAAHVTLEGVGPALFAGWAGEDDGYACSDWGCGCGWEFPYAPGEPMGMPWATPLIQITALSEEQTDNIYDALRPMIELGPLADLIPKTGEEFIRLPGGGRIDTVTSSATSRLGARVTFRPADETGLWLKSNKMVAVNDTQLRGLAGMGGRSSQTTNAWNPAENSVAQMTYESPSEDIYKQFRQPPPQWSYKNKVERRKIHQHVYGEVLKENGGHVPLESIEALAVKLLARDAAQAERFFGNRLVAGSGAWLKELLWERAYAGA</sequence>
<protein>
    <submittedName>
        <fullName evidence="1">Uncharacterized protein</fullName>
    </submittedName>
</protein>
<evidence type="ECO:0000313" key="2">
    <source>
        <dbReference type="Proteomes" id="UP000003111"/>
    </source>
</evidence>
<evidence type="ECO:0000313" key="1">
    <source>
        <dbReference type="EMBL" id="EFQ84724.1"/>
    </source>
</evidence>
<accession>E2S7Q8</accession>
<dbReference type="Gene3D" id="3.40.50.300">
    <property type="entry name" value="P-loop containing nucleotide triphosphate hydrolases"/>
    <property type="match status" value="1"/>
</dbReference>
<dbReference type="OrthoDB" id="3197057at2"/>
<dbReference type="Proteomes" id="UP000003111">
    <property type="component" value="Unassembled WGS sequence"/>
</dbReference>
<dbReference type="EMBL" id="ACLF03000001">
    <property type="protein sequence ID" value="EFQ84724.1"/>
    <property type="molecule type" value="Genomic_DNA"/>
</dbReference>
<reference evidence="1" key="1">
    <citation type="submission" date="2010-08" db="EMBL/GenBank/DDBJ databases">
        <authorList>
            <person name="Muzny D."/>
            <person name="Qin X."/>
            <person name="Buhay C."/>
            <person name="Dugan-Rocha S."/>
            <person name="Ding Y."/>
            <person name="Chen G."/>
            <person name="Hawes A."/>
            <person name="Holder M."/>
            <person name="Jhangiani S."/>
            <person name="Johnson A."/>
            <person name="Khan Z."/>
            <person name="Li Z."/>
            <person name="Liu W."/>
            <person name="Liu X."/>
            <person name="Perez L."/>
            <person name="Shen H."/>
            <person name="Wang Q."/>
            <person name="Watt J."/>
            <person name="Xi L."/>
            <person name="Xin Y."/>
            <person name="Zhou J."/>
            <person name="Deng J."/>
            <person name="Jiang H."/>
            <person name="Liu Y."/>
            <person name="Qu J."/>
            <person name="Song X.-Z."/>
            <person name="Zhang L."/>
            <person name="Villasana D."/>
            <person name="Johnson A."/>
            <person name="Liu J."/>
            <person name="Liyanage D."/>
            <person name="Lorensuhewa L."/>
            <person name="Robinson T."/>
            <person name="Song A."/>
            <person name="Song B.-B."/>
            <person name="Dinh H."/>
            <person name="Thornton R."/>
            <person name="Coyle M."/>
            <person name="Francisco L."/>
            <person name="Jackson L."/>
            <person name="Javaid M."/>
            <person name="Korchina V."/>
            <person name="Kovar C."/>
            <person name="Mata R."/>
            <person name="Mathew T."/>
            <person name="Ngo R."/>
            <person name="Nguyen L."/>
            <person name="Nguyen N."/>
            <person name="Okwuonu G."/>
            <person name="Ongeri F."/>
            <person name="Pham C."/>
            <person name="Simmons D."/>
            <person name="Wilczek-Boney K."/>
            <person name="Hale W."/>
            <person name="Jakkamsetti A."/>
            <person name="Pham P."/>
            <person name="Ruth R."/>
            <person name="San Lucas F."/>
            <person name="Warren J."/>
            <person name="Zhang J."/>
            <person name="Zhao Z."/>
            <person name="Zhou C."/>
            <person name="Zhu D."/>
            <person name="Lee S."/>
            <person name="Bess C."/>
            <person name="Blankenburg K."/>
            <person name="Forbes L."/>
            <person name="Fu Q."/>
            <person name="Gubbala S."/>
            <person name="Hirani K."/>
            <person name="Jayaseelan J.C."/>
            <person name="Lara F."/>
            <person name="Munidasa M."/>
            <person name="Palculict T."/>
            <person name="Patil S."/>
            <person name="Pu L.-L."/>
            <person name="Saada N."/>
            <person name="Tang L."/>
            <person name="Weissenberger G."/>
            <person name="Zhu Y."/>
            <person name="Hemphill L."/>
            <person name="Shang Y."/>
            <person name="Youmans B."/>
            <person name="Ayvaz T."/>
            <person name="Ross M."/>
            <person name="Santibanez J."/>
            <person name="Aqrawi P."/>
            <person name="Gross S."/>
            <person name="Joshi V."/>
            <person name="Fowler G."/>
            <person name="Nazareth L."/>
            <person name="Reid J."/>
            <person name="Worley K."/>
            <person name="Petrosino J."/>
            <person name="Highlander S."/>
            <person name="Gibbs R."/>
        </authorList>
    </citation>
    <scope>NUCLEOTIDE SEQUENCE [LARGE SCALE GENOMIC DNA]</scope>
    <source>
        <strain evidence="1">DSM 15272</strain>
    </source>
</reference>
<comment type="caution">
    <text evidence="1">The sequence shown here is derived from an EMBL/GenBank/DDBJ whole genome shotgun (WGS) entry which is preliminary data.</text>
</comment>
<dbReference type="STRING" id="585531.HMPREF0063_10065"/>
<dbReference type="AlphaFoldDB" id="E2S7Q8"/>
<dbReference type="InterPro" id="IPR027417">
    <property type="entry name" value="P-loop_NTPase"/>
</dbReference>
<dbReference type="RefSeq" id="WP_007076632.1">
    <property type="nucleotide sequence ID" value="NZ_CM001024.1"/>
</dbReference>
<organism evidence="1 2">
    <name type="scientific">Aeromicrobium marinum DSM 15272</name>
    <dbReference type="NCBI Taxonomy" id="585531"/>
    <lineage>
        <taxon>Bacteria</taxon>
        <taxon>Bacillati</taxon>
        <taxon>Actinomycetota</taxon>
        <taxon>Actinomycetes</taxon>
        <taxon>Propionibacteriales</taxon>
        <taxon>Nocardioidaceae</taxon>
        <taxon>Aeromicrobium</taxon>
    </lineage>
</organism>
<dbReference type="HOGENOM" id="CLU_833757_0_0_11"/>